<protein>
    <submittedName>
        <fullName evidence="1">Uncharacterized protein</fullName>
    </submittedName>
</protein>
<reference evidence="1" key="1">
    <citation type="submission" date="2020-06" db="EMBL/GenBank/DDBJ databases">
        <title>Unique genomic features of the anaerobic methanotrophic archaea.</title>
        <authorList>
            <person name="Chadwick G.L."/>
            <person name="Skennerton C.T."/>
            <person name="Laso-Perez R."/>
            <person name="Leu A.O."/>
            <person name="Speth D.R."/>
            <person name="Yu H."/>
            <person name="Morgan-Lang C."/>
            <person name="Hatzenpichler R."/>
            <person name="Goudeau D."/>
            <person name="Malmstrom R."/>
            <person name="Brazelton W.J."/>
            <person name="Woyke T."/>
            <person name="Hallam S.J."/>
            <person name="Tyson G.W."/>
            <person name="Wegener G."/>
            <person name="Boetius A."/>
            <person name="Orphan V."/>
        </authorList>
    </citation>
    <scope>NUCLEOTIDE SEQUENCE</scope>
</reference>
<gene>
    <name evidence="1" type="ORF">HCLJFGEB_00027</name>
</gene>
<organism evidence="1">
    <name type="scientific">Candidatus Methanophaga sp. ANME-1 ERB7</name>
    <dbReference type="NCBI Taxonomy" id="2759913"/>
    <lineage>
        <taxon>Archaea</taxon>
        <taxon>Methanobacteriati</taxon>
        <taxon>Methanobacteriota</taxon>
        <taxon>Stenosarchaea group</taxon>
        <taxon>Methanomicrobia</taxon>
        <taxon>Candidatus Methanophagales</taxon>
        <taxon>Candidatus Methanophagaceae</taxon>
        <taxon>Candidatus Methanophaga</taxon>
    </lineage>
</organism>
<proteinExistence type="predicted"/>
<name>A0A7G9ZAJ9_9EURY</name>
<accession>A0A7G9ZAJ9</accession>
<dbReference type="AlphaFoldDB" id="A0A7G9ZAJ9"/>
<dbReference type="EMBL" id="MT631684">
    <property type="protein sequence ID" value="QNO57283.1"/>
    <property type="molecule type" value="Genomic_DNA"/>
</dbReference>
<evidence type="ECO:0000313" key="1">
    <source>
        <dbReference type="EMBL" id="QNO57283.1"/>
    </source>
</evidence>
<sequence length="72" mass="8393">MKALPKFKSAEEEANFWDSFDTAQILEEGEENKDKEGYFVKIPDEIAQSLDVHEKERAKMWCMGKRIILEIG</sequence>